<evidence type="ECO:0000256" key="3">
    <source>
        <dbReference type="ARBA" id="ARBA00023163"/>
    </source>
</evidence>
<evidence type="ECO:0000313" key="5">
    <source>
        <dbReference type="EMBL" id="KAK7399172.1"/>
    </source>
</evidence>
<dbReference type="AlphaFoldDB" id="A0AAN9XMW5"/>
<proteinExistence type="predicted"/>
<dbReference type="Proteomes" id="UP001386955">
    <property type="component" value="Unassembled WGS sequence"/>
</dbReference>
<organism evidence="5 6">
    <name type="scientific">Psophocarpus tetragonolobus</name>
    <name type="common">Winged bean</name>
    <name type="synonym">Dolichos tetragonolobus</name>
    <dbReference type="NCBI Taxonomy" id="3891"/>
    <lineage>
        <taxon>Eukaryota</taxon>
        <taxon>Viridiplantae</taxon>
        <taxon>Streptophyta</taxon>
        <taxon>Embryophyta</taxon>
        <taxon>Tracheophyta</taxon>
        <taxon>Spermatophyta</taxon>
        <taxon>Magnoliopsida</taxon>
        <taxon>eudicotyledons</taxon>
        <taxon>Gunneridae</taxon>
        <taxon>Pentapetalae</taxon>
        <taxon>rosids</taxon>
        <taxon>fabids</taxon>
        <taxon>Fabales</taxon>
        <taxon>Fabaceae</taxon>
        <taxon>Papilionoideae</taxon>
        <taxon>50 kb inversion clade</taxon>
        <taxon>NPAAA clade</taxon>
        <taxon>indigoferoid/millettioid clade</taxon>
        <taxon>Phaseoleae</taxon>
        <taxon>Psophocarpus</taxon>
    </lineage>
</organism>
<gene>
    <name evidence="5" type="ORF">VNO78_10349</name>
</gene>
<keyword evidence="4" id="KW-0539">Nucleus</keyword>
<evidence type="ECO:0000256" key="2">
    <source>
        <dbReference type="ARBA" id="ARBA00023015"/>
    </source>
</evidence>
<evidence type="ECO:0000313" key="6">
    <source>
        <dbReference type="Proteomes" id="UP001386955"/>
    </source>
</evidence>
<name>A0AAN9XMW5_PSOTE</name>
<protein>
    <submittedName>
        <fullName evidence="5">Uncharacterized protein</fullName>
    </submittedName>
</protein>
<accession>A0AAN9XMW5</accession>
<sequence length="115" mass="12740">MLILEYRFWLLGTSLLRGMGKILLGLVGRVLQLKPDLFLNGRQFVPANLLQNEPGLFDALVAALPICESGEEAQLKRISELQAENDAICQELQKQLEAAGLCPVLCLYKKSDLLS</sequence>
<dbReference type="SUPFAM" id="SSF140718">
    <property type="entry name" value="Mediator hinge subcomplex-like"/>
    <property type="match status" value="1"/>
</dbReference>
<dbReference type="EMBL" id="JAYMYS010000003">
    <property type="protein sequence ID" value="KAK7399172.1"/>
    <property type="molecule type" value="Genomic_DNA"/>
</dbReference>
<keyword evidence="3" id="KW-0804">Transcription</keyword>
<keyword evidence="6" id="KW-1185">Reference proteome</keyword>
<dbReference type="InterPro" id="IPR037212">
    <property type="entry name" value="Med7/Med21-like"/>
</dbReference>
<comment type="caution">
    <text evidence="5">The sequence shown here is derived from an EMBL/GenBank/DDBJ whole genome shotgun (WGS) entry which is preliminary data.</text>
</comment>
<keyword evidence="2" id="KW-0805">Transcription regulation</keyword>
<evidence type="ECO:0000256" key="1">
    <source>
        <dbReference type="ARBA" id="ARBA00004123"/>
    </source>
</evidence>
<reference evidence="5 6" key="1">
    <citation type="submission" date="2024-01" db="EMBL/GenBank/DDBJ databases">
        <title>The genomes of 5 underutilized Papilionoideae crops provide insights into root nodulation and disease resistanc.</title>
        <authorList>
            <person name="Jiang F."/>
        </authorList>
    </citation>
    <scope>NUCLEOTIDE SEQUENCE [LARGE SCALE GENOMIC DNA]</scope>
    <source>
        <strain evidence="5">DUOXIRENSHENG_FW03</strain>
        <tissue evidence="5">Leaves</tissue>
    </source>
</reference>
<evidence type="ECO:0000256" key="4">
    <source>
        <dbReference type="ARBA" id="ARBA00023242"/>
    </source>
</evidence>
<dbReference type="Gene3D" id="6.10.280.10">
    <property type="entry name" value="Mediator complex, subunit Med21"/>
    <property type="match status" value="1"/>
</dbReference>
<dbReference type="GO" id="GO:0016592">
    <property type="term" value="C:mediator complex"/>
    <property type="evidence" value="ECO:0007669"/>
    <property type="project" value="InterPro"/>
</dbReference>
<comment type="subcellular location">
    <subcellularLocation>
        <location evidence="1">Nucleus</location>
    </subcellularLocation>
</comment>